<dbReference type="EMBL" id="JAOWKY010000001">
    <property type="protein sequence ID" value="MCV2868089.1"/>
    <property type="molecule type" value="Genomic_DNA"/>
</dbReference>
<dbReference type="RefSeq" id="WP_263733711.1">
    <property type="nucleotide sequence ID" value="NZ_JAOWKY010000001.1"/>
</dbReference>
<protein>
    <submittedName>
        <fullName evidence="1">Uncharacterized protein</fullName>
    </submittedName>
</protein>
<evidence type="ECO:0000313" key="1">
    <source>
        <dbReference type="EMBL" id="MCV2868089.1"/>
    </source>
</evidence>
<accession>A0ABT2ZAD8</accession>
<proteinExistence type="predicted"/>
<organism evidence="1 2">
    <name type="scientific">Albidovulum marisflavi</name>
    <dbReference type="NCBI Taxonomy" id="2984159"/>
    <lineage>
        <taxon>Bacteria</taxon>
        <taxon>Pseudomonadati</taxon>
        <taxon>Pseudomonadota</taxon>
        <taxon>Alphaproteobacteria</taxon>
        <taxon>Rhodobacterales</taxon>
        <taxon>Paracoccaceae</taxon>
        <taxon>Albidovulum</taxon>
    </lineage>
</organism>
<reference evidence="1 2" key="1">
    <citation type="submission" date="2022-10" db="EMBL/GenBank/DDBJ databases">
        <title>Defluviimonas sp. nov., isolated from ocean surface water.</title>
        <authorList>
            <person name="He W."/>
            <person name="Wang L."/>
            <person name="Zhang D.-F."/>
        </authorList>
    </citation>
    <scope>NUCLEOTIDE SEQUENCE [LARGE SCALE GENOMIC DNA]</scope>
    <source>
        <strain evidence="1 2">WL0002</strain>
    </source>
</reference>
<gene>
    <name evidence="1" type="ORF">OEW28_05555</name>
</gene>
<evidence type="ECO:0000313" key="2">
    <source>
        <dbReference type="Proteomes" id="UP001652542"/>
    </source>
</evidence>
<keyword evidence="2" id="KW-1185">Reference proteome</keyword>
<name>A0ABT2ZAD8_9RHOB</name>
<comment type="caution">
    <text evidence="1">The sequence shown here is derived from an EMBL/GenBank/DDBJ whole genome shotgun (WGS) entry which is preliminary data.</text>
</comment>
<sequence>MELKADEHHFPAADLGALVDLHGPVRVILALAVALLRRMRRPPQVDADHLPAWLRRDVGLNWDPPRPRPWDLRL</sequence>
<dbReference type="Proteomes" id="UP001652542">
    <property type="component" value="Unassembled WGS sequence"/>
</dbReference>